<evidence type="ECO:0000313" key="4">
    <source>
        <dbReference type="Proteomes" id="UP000217758"/>
    </source>
</evidence>
<dbReference type="InterPro" id="IPR051603">
    <property type="entry name" value="Zinc-ADH_QOR/CCCR"/>
</dbReference>
<evidence type="ECO:0000259" key="2">
    <source>
        <dbReference type="SMART" id="SM00829"/>
    </source>
</evidence>
<dbReference type="InterPro" id="IPR013154">
    <property type="entry name" value="ADH-like_N"/>
</dbReference>
<dbReference type="InterPro" id="IPR036291">
    <property type="entry name" value="NAD(P)-bd_dom_sf"/>
</dbReference>
<dbReference type="InterPro" id="IPR020843">
    <property type="entry name" value="ER"/>
</dbReference>
<dbReference type="SMART" id="SM00829">
    <property type="entry name" value="PKS_ER"/>
    <property type="match status" value="1"/>
</dbReference>
<protein>
    <submittedName>
        <fullName evidence="3">Oxidoreductase</fullName>
    </submittedName>
</protein>
<dbReference type="EMBL" id="AP014612">
    <property type="protein sequence ID" value="BAQ24658.1"/>
    <property type="molecule type" value="Genomic_DNA"/>
</dbReference>
<dbReference type="Pfam" id="PF13602">
    <property type="entry name" value="ADH_zinc_N_2"/>
    <property type="match status" value="1"/>
</dbReference>
<sequence length="294" mass="32265">MKGIEIVNYGGPEVAKVRTFSSPVRRAGEVMIQVVASSINPVDIKYMTPETIQKIPSFPAILGWDIAGIIIEADKNSNFFAGERVVAFHPQGSWQQLVAASENQVVKLPDNIDFISGGSIPLAASTALQALRRLRLEPSERLLVTGAAGSVGYYALQFALKMGVKASGLVRNKNQKMSINLLDTEIYTNDDPIPEFDAVFDTAGVLNRIDVIHKGGRLVTVSDEQIDPQVLKHTSFAEHNYVRVNKEDLEEIVHLVSEAKIETRVAKIYSFNNVQEALAQAMKSGNNGKIMLIF</sequence>
<evidence type="ECO:0000313" key="3">
    <source>
        <dbReference type="EMBL" id="BAQ24658.1"/>
    </source>
</evidence>
<keyword evidence="4" id="KW-1185">Reference proteome</keyword>
<dbReference type="RefSeq" id="WP_128833532.1">
    <property type="nucleotide sequence ID" value="NZ_AP014612.1"/>
</dbReference>
<keyword evidence="1" id="KW-0521">NADP</keyword>
<dbReference type="GO" id="GO:0016491">
    <property type="term" value="F:oxidoreductase activity"/>
    <property type="evidence" value="ECO:0007669"/>
    <property type="project" value="InterPro"/>
</dbReference>
<dbReference type="CDD" id="cd05289">
    <property type="entry name" value="MDR_like_2"/>
    <property type="match status" value="1"/>
</dbReference>
<dbReference type="PANTHER" id="PTHR44154:SF1">
    <property type="entry name" value="QUINONE OXIDOREDUCTASE"/>
    <property type="match status" value="1"/>
</dbReference>
<accession>A0A1L7LKL5</accession>
<name>A0A1L7LKL5_9STRE</name>
<dbReference type="AlphaFoldDB" id="A0A1L7LKL5"/>
<organism evidence="3 4">
    <name type="scientific">Streptococcus troglodytae</name>
    <dbReference type="NCBI Taxonomy" id="1111760"/>
    <lineage>
        <taxon>Bacteria</taxon>
        <taxon>Bacillati</taxon>
        <taxon>Bacillota</taxon>
        <taxon>Bacilli</taxon>
        <taxon>Lactobacillales</taxon>
        <taxon>Streptococcaceae</taxon>
        <taxon>Streptococcus</taxon>
    </lineage>
</organism>
<gene>
    <name evidence="3" type="ORF">SRT_13970</name>
</gene>
<evidence type="ECO:0000256" key="1">
    <source>
        <dbReference type="ARBA" id="ARBA00022857"/>
    </source>
</evidence>
<dbReference type="Gene3D" id="3.40.50.720">
    <property type="entry name" value="NAD(P)-binding Rossmann-like Domain"/>
    <property type="match status" value="1"/>
</dbReference>
<dbReference type="SUPFAM" id="SSF51735">
    <property type="entry name" value="NAD(P)-binding Rossmann-fold domains"/>
    <property type="match status" value="1"/>
</dbReference>
<dbReference type="InterPro" id="IPR011032">
    <property type="entry name" value="GroES-like_sf"/>
</dbReference>
<dbReference type="Pfam" id="PF08240">
    <property type="entry name" value="ADH_N"/>
    <property type="match status" value="1"/>
</dbReference>
<dbReference type="Proteomes" id="UP000217758">
    <property type="component" value="Chromosome"/>
</dbReference>
<proteinExistence type="predicted"/>
<dbReference type="KEGG" id="strg:SRT_13970"/>
<dbReference type="Gene3D" id="3.90.180.10">
    <property type="entry name" value="Medium-chain alcohol dehydrogenases, catalytic domain"/>
    <property type="match status" value="1"/>
</dbReference>
<dbReference type="PANTHER" id="PTHR44154">
    <property type="entry name" value="QUINONE OXIDOREDUCTASE"/>
    <property type="match status" value="1"/>
</dbReference>
<dbReference type="SUPFAM" id="SSF50129">
    <property type="entry name" value="GroES-like"/>
    <property type="match status" value="1"/>
</dbReference>
<feature type="domain" description="Enoyl reductase (ER)" evidence="2">
    <location>
        <begin position="10"/>
        <end position="292"/>
    </location>
</feature>
<reference evidence="3 4" key="1">
    <citation type="journal article" date="2016" name="Microbiol. Immunol.">
        <title>Complete genome sequence of Streptococcus troglodytae TKU31 isolated from the oral cavity of a chimpanzee (Pan troglodytes).</title>
        <authorList>
            <person name="Okamoto M."/>
            <person name="Naito M."/>
            <person name="Miyanohara M."/>
            <person name="Imai S."/>
            <person name="Nomura Y."/>
            <person name="Saito W."/>
            <person name="Momoi Y."/>
            <person name="Takada K."/>
            <person name="Miyabe-Nishiwaki T."/>
            <person name="Tomonaga M."/>
            <person name="Hanada N."/>
        </authorList>
    </citation>
    <scope>NUCLEOTIDE SEQUENCE [LARGE SCALE GENOMIC DNA]</scope>
    <source>
        <strain evidence="4">TKU 31</strain>
    </source>
</reference>